<dbReference type="AlphaFoldDB" id="A0A6H5HG10"/>
<evidence type="ECO:0000313" key="2">
    <source>
        <dbReference type="Proteomes" id="UP000479000"/>
    </source>
</evidence>
<name>A0A6H5HG10_9HEMI</name>
<sequence length="95" mass="10974">MDRIAERAGHPWNSRELSLLGQEIAALLHQRPDGEPHAVQKGELIFEVVRIWIARMGILPLIWSEPANITSYVISNIVEIHFRSQAFGWRNRAYE</sequence>
<gene>
    <name evidence="1" type="ORF">NTEN_LOCUS17396</name>
</gene>
<dbReference type="EMBL" id="CADCXU010025622">
    <property type="protein sequence ID" value="CAB0012694.1"/>
    <property type="molecule type" value="Genomic_DNA"/>
</dbReference>
<proteinExistence type="predicted"/>
<feature type="non-terminal residue" evidence="1">
    <location>
        <position position="95"/>
    </location>
</feature>
<accession>A0A6H5HG10</accession>
<reference evidence="1 2" key="1">
    <citation type="submission" date="2020-02" db="EMBL/GenBank/DDBJ databases">
        <authorList>
            <person name="Ferguson B K."/>
        </authorList>
    </citation>
    <scope>NUCLEOTIDE SEQUENCE [LARGE SCALE GENOMIC DNA]</scope>
</reference>
<organism evidence="1 2">
    <name type="scientific">Nesidiocoris tenuis</name>
    <dbReference type="NCBI Taxonomy" id="355587"/>
    <lineage>
        <taxon>Eukaryota</taxon>
        <taxon>Metazoa</taxon>
        <taxon>Ecdysozoa</taxon>
        <taxon>Arthropoda</taxon>
        <taxon>Hexapoda</taxon>
        <taxon>Insecta</taxon>
        <taxon>Pterygota</taxon>
        <taxon>Neoptera</taxon>
        <taxon>Paraneoptera</taxon>
        <taxon>Hemiptera</taxon>
        <taxon>Heteroptera</taxon>
        <taxon>Panheteroptera</taxon>
        <taxon>Cimicomorpha</taxon>
        <taxon>Miridae</taxon>
        <taxon>Dicyphina</taxon>
        <taxon>Nesidiocoris</taxon>
    </lineage>
</organism>
<keyword evidence="2" id="KW-1185">Reference proteome</keyword>
<evidence type="ECO:0000313" key="1">
    <source>
        <dbReference type="EMBL" id="CAB0012694.1"/>
    </source>
</evidence>
<dbReference type="Proteomes" id="UP000479000">
    <property type="component" value="Unassembled WGS sequence"/>
</dbReference>
<protein>
    <submittedName>
        <fullName evidence="1">Uncharacterized protein</fullName>
    </submittedName>
</protein>